<comment type="caution">
    <text evidence="3">The sequence shown here is derived from an EMBL/GenBank/DDBJ whole genome shotgun (WGS) entry which is preliminary data.</text>
</comment>
<gene>
    <name evidence="3" type="ORF">ACFQZW_08030</name>
</gene>
<evidence type="ECO:0000313" key="3">
    <source>
        <dbReference type="EMBL" id="MFD0762026.1"/>
    </source>
</evidence>
<evidence type="ECO:0000256" key="2">
    <source>
        <dbReference type="ARBA" id="ARBA00023235"/>
    </source>
</evidence>
<accession>A0ABW2Z5F7</accession>
<dbReference type="PIRSF" id="PIRSF016184">
    <property type="entry name" value="PhzC_PhzF"/>
    <property type="match status" value="1"/>
</dbReference>
<dbReference type="NCBIfam" id="TIGR00654">
    <property type="entry name" value="PhzF_family"/>
    <property type="match status" value="1"/>
</dbReference>
<dbReference type="SUPFAM" id="SSF54506">
    <property type="entry name" value="Diaminopimelate epimerase-like"/>
    <property type="match status" value="1"/>
</dbReference>
<dbReference type="Gene3D" id="3.10.310.10">
    <property type="entry name" value="Diaminopimelate Epimerase, Chain A, domain 1"/>
    <property type="match status" value="2"/>
</dbReference>
<dbReference type="RefSeq" id="WP_298262323.1">
    <property type="nucleotide sequence ID" value="NZ_JBHTIC010000008.1"/>
</dbReference>
<reference evidence="4" key="1">
    <citation type="journal article" date="2019" name="Int. J. Syst. Evol. Microbiol.">
        <title>The Global Catalogue of Microorganisms (GCM) 10K type strain sequencing project: providing services to taxonomists for standard genome sequencing and annotation.</title>
        <authorList>
            <consortium name="The Broad Institute Genomics Platform"/>
            <consortium name="The Broad Institute Genome Sequencing Center for Infectious Disease"/>
            <person name="Wu L."/>
            <person name="Ma J."/>
        </authorList>
    </citation>
    <scope>NUCLEOTIDE SEQUENCE [LARGE SCALE GENOMIC DNA]</scope>
    <source>
        <strain evidence="4">CCUG 60022</strain>
    </source>
</reference>
<protein>
    <submittedName>
        <fullName evidence="3">PhzF family phenazine biosynthesis protein</fullName>
    </submittedName>
</protein>
<dbReference type="InterPro" id="IPR003719">
    <property type="entry name" value="Phenazine_PhzF-like"/>
</dbReference>
<dbReference type="PANTHER" id="PTHR13774">
    <property type="entry name" value="PHENAZINE BIOSYNTHESIS PROTEIN"/>
    <property type="match status" value="1"/>
</dbReference>
<dbReference type="Pfam" id="PF02567">
    <property type="entry name" value="PhzC-PhzF"/>
    <property type="match status" value="1"/>
</dbReference>
<comment type="similarity">
    <text evidence="1">Belongs to the PhzF family.</text>
</comment>
<dbReference type="PANTHER" id="PTHR13774:SF17">
    <property type="entry name" value="PHENAZINE BIOSYNTHESIS-LIKE DOMAIN-CONTAINING PROTEIN"/>
    <property type="match status" value="1"/>
</dbReference>
<evidence type="ECO:0000313" key="4">
    <source>
        <dbReference type="Proteomes" id="UP001597032"/>
    </source>
</evidence>
<name>A0ABW2Z5F7_9FLAO</name>
<keyword evidence="2" id="KW-0413">Isomerase</keyword>
<proteinExistence type="inferred from homology"/>
<organism evidence="3 4">
    <name type="scientific">Lutibacter aestuarii</name>
    <dbReference type="NCBI Taxonomy" id="861111"/>
    <lineage>
        <taxon>Bacteria</taxon>
        <taxon>Pseudomonadati</taxon>
        <taxon>Bacteroidota</taxon>
        <taxon>Flavobacteriia</taxon>
        <taxon>Flavobacteriales</taxon>
        <taxon>Flavobacteriaceae</taxon>
        <taxon>Lutibacter</taxon>
    </lineage>
</organism>
<evidence type="ECO:0000256" key="1">
    <source>
        <dbReference type="ARBA" id="ARBA00008270"/>
    </source>
</evidence>
<keyword evidence="4" id="KW-1185">Reference proteome</keyword>
<sequence>MTIYQVDAFTNKLFKGNPAAVCPLSQWISNELMQAIAEENNLSETVFFVEKENHFEIKWYTPTCEIDLCGHATLAAAHIIFSEFNYQHKKIEFHSKSGILSVTKNNDWYTLNFPSEKYQEIVTPQLLQEALNCTIIKTFTGKWKCMVVLKDEETIQNLKPNFSKLKKVAFSGIIVTAKGENTDFVSRFFAPKIGIDEDPVTGSAHTLLIPYWASKLNKNKLTAKQLSKRTGLLNCEYLNNRVEISGQAITYLKGQLTLKL</sequence>
<dbReference type="EMBL" id="JBHTIC010000008">
    <property type="protein sequence ID" value="MFD0762026.1"/>
    <property type="molecule type" value="Genomic_DNA"/>
</dbReference>
<dbReference type="Proteomes" id="UP001597032">
    <property type="component" value="Unassembled WGS sequence"/>
</dbReference>